<feature type="region of interest" description="Disordered" evidence="1">
    <location>
        <begin position="1"/>
        <end position="62"/>
    </location>
</feature>
<dbReference type="AlphaFoldDB" id="A0A1X7VT31"/>
<protein>
    <submittedName>
        <fullName evidence="2">Uncharacterized protein</fullName>
    </submittedName>
</protein>
<evidence type="ECO:0000256" key="1">
    <source>
        <dbReference type="SAM" id="MobiDB-lite"/>
    </source>
</evidence>
<accession>A0A1X7VT31</accession>
<name>A0A1X7VT31_AMPQE</name>
<evidence type="ECO:0000313" key="2">
    <source>
        <dbReference type="EnsemblMetazoa" id="Aqu2.1.42573_001"/>
    </source>
</evidence>
<proteinExistence type="predicted"/>
<organism evidence="2">
    <name type="scientific">Amphimedon queenslandica</name>
    <name type="common">Sponge</name>
    <dbReference type="NCBI Taxonomy" id="400682"/>
    <lineage>
        <taxon>Eukaryota</taxon>
        <taxon>Metazoa</taxon>
        <taxon>Porifera</taxon>
        <taxon>Demospongiae</taxon>
        <taxon>Heteroscleromorpha</taxon>
        <taxon>Haplosclerida</taxon>
        <taxon>Niphatidae</taxon>
        <taxon>Amphimedon</taxon>
    </lineage>
</organism>
<dbReference type="EnsemblMetazoa" id="Aqu2.1.42573_001">
    <property type="protein sequence ID" value="Aqu2.1.42573_001"/>
    <property type="gene ID" value="Aqu2.1.42573"/>
</dbReference>
<dbReference type="InParanoid" id="A0A1X7VT31"/>
<reference evidence="2" key="1">
    <citation type="submission" date="2017-05" db="UniProtKB">
        <authorList>
            <consortium name="EnsemblMetazoa"/>
        </authorList>
    </citation>
    <scope>IDENTIFICATION</scope>
</reference>
<feature type="compositionally biased region" description="Basic and acidic residues" evidence="1">
    <location>
        <begin position="10"/>
        <end position="28"/>
    </location>
</feature>
<sequence>MDEAISNILKKLDPEEQYKPCGHEEDPSKKKRKVEGGGSAKKSGAGSVPTPNAATGTRRKRNLTRKQVHDLLEKYGVCDVDLVCPCLKEGIRKGHIQLSPHDGLDTVVVTDTCLMCENEIIATVHNVLYQGDIGLDYESGVPDSKVRCSNCDNSCGYYVVDMCTGYPKIDTGKSYSHCTFCSAFGCCVGDFRLAHCSTCNRHYFAEGGAVCSNCYPA</sequence>